<proteinExistence type="inferred from homology"/>
<protein>
    <submittedName>
        <fullName evidence="9">4'-phosphopantetheinyl transferase</fullName>
    </submittedName>
</protein>
<dbReference type="GO" id="GO:0000287">
    <property type="term" value="F:magnesium ion binding"/>
    <property type="evidence" value="ECO:0007669"/>
    <property type="project" value="InterPro"/>
</dbReference>
<evidence type="ECO:0000256" key="6">
    <source>
        <dbReference type="ARBA" id="ARBA00023194"/>
    </source>
</evidence>
<keyword evidence="5" id="KW-0460">Magnesium</keyword>
<dbReference type="GO" id="GO:0008897">
    <property type="term" value="F:holo-[acyl-carrier-protein] synthase activity"/>
    <property type="evidence" value="ECO:0007669"/>
    <property type="project" value="InterPro"/>
</dbReference>
<evidence type="ECO:0000259" key="7">
    <source>
        <dbReference type="Pfam" id="PF01648"/>
    </source>
</evidence>
<evidence type="ECO:0000256" key="2">
    <source>
        <dbReference type="ARBA" id="ARBA00010990"/>
    </source>
</evidence>
<keyword evidence="6" id="KW-0045">Antibiotic biosynthesis</keyword>
<dbReference type="GO" id="GO:0005829">
    <property type="term" value="C:cytosol"/>
    <property type="evidence" value="ECO:0007669"/>
    <property type="project" value="TreeGrafter"/>
</dbReference>
<dbReference type="InterPro" id="IPR050559">
    <property type="entry name" value="P-Pant_transferase_sf"/>
</dbReference>
<feature type="domain" description="4'-phosphopantetheinyl transferase N-terminal" evidence="8">
    <location>
        <begin position="25"/>
        <end position="110"/>
    </location>
</feature>
<keyword evidence="3 9" id="KW-0808">Transferase</keyword>
<evidence type="ECO:0000256" key="5">
    <source>
        <dbReference type="ARBA" id="ARBA00022842"/>
    </source>
</evidence>
<evidence type="ECO:0000313" key="10">
    <source>
        <dbReference type="Proteomes" id="UP000182110"/>
    </source>
</evidence>
<dbReference type="InterPro" id="IPR004568">
    <property type="entry name" value="Ppantetheine-prot_Trfase_dom"/>
</dbReference>
<comment type="cofactor">
    <cofactor evidence="1">
        <name>Mg(2+)</name>
        <dbReference type="ChEBI" id="CHEBI:18420"/>
    </cofactor>
</comment>
<name>A0AAN2TQD1_9BACI</name>
<comment type="similarity">
    <text evidence="2">Belongs to the P-Pant transferase superfamily. Gsp/Sfp/HetI/AcpT family.</text>
</comment>
<dbReference type="PANTHER" id="PTHR12215">
    <property type="entry name" value="PHOSPHOPANTETHEINE TRANSFERASE"/>
    <property type="match status" value="1"/>
</dbReference>
<dbReference type="Gene3D" id="3.90.470.20">
    <property type="entry name" value="4'-phosphopantetheinyl transferase domain"/>
    <property type="match status" value="2"/>
</dbReference>
<accession>A0AAN2TQD1</accession>
<dbReference type="InterPro" id="IPR037143">
    <property type="entry name" value="4-PPantetheinyl_Trfase_dom_sf"/>
</dbReference>
<dbReference type="GO" id="GO:0006633">
    <property type="term" value="P:fatty acid biosynthetic process"/>
    <property type="evidence" value="ECO:0007669"/>
    <property type="project" value="InterPro"/>
</dbReference>
<evidence type="ECO:0000259" key="8">
    <source>
        <dbReference type="Pfam" id="PF22624"/>
    </source>
</evidence>
<dbReference type="Pfam" id="PF01648">
    <property type="entry name" value="ACPS"/>
    <property type="match status" value="1"/>
</dbReference>
<evidence type="ECO:0000256" key="3">
    <source>
        <dbReference type="ARBA" id="ARBA00022679"/>
    </source>
</evidence>
<dbReference type="NCBIfam" id="TIGR00556">
    <property type="entry name" value="pantethn_trn"/>
    <property type="match status" value="1"/>
</dbReference>
<sequence>MLAVGEGAGELVELYICKLPIKKEESDLNKLLVHVSIERQRRVKRFVKLDDAYRSLIGDLMVRFVLKERYGSVKEELRWRTNSFGKPFLPDYPSFHYNISHSGEYVVCAVHDAEVGVDIEKIGPFELQLAKVFFTEEEYKQVLEAEDGLSSFYDIWTLKESYIKAIGKGLSIPLHSFNVRRHGMEDIQLTDVHSNLSITDFTCRQYKVDSEYRLAVCAYQVSAESFKDHHRSVTFQQICENLNITRLEVQN</sequence>
<evidence type="ECO:0000256" key="4">
    <source>
        <dbReference type="ARBA" id="ARBA00022723"/>
    </source>
</evidence>
<dbReference type="AlphaFoldDB" id="A0AAN2TQD1"/>
<reference evidence="9 10" key="1">
    <citation type="journal article" date="2014" name="Genome Announc.">
        <title>Genome Sequence of Bacillus simplex Strain P558, Isolated from a Human Fecal Sample.</title>
        <authorList>
            <person name="Croce O."/>
            <person name="Hugon P."/>
            <person name="Lagier J.C."/>
            <person name="Bibi F."/>
            <person name="Robert C."/>
            <person name="Azhar E.I."/>
            <person name="Raoult D."/>
            <person name="Fournier P.E."/>
        </authorList>
    </citation>
    <scope>NUCLEOTIDE SEQUENCE [LARGE SCALE GENOMIC DNA]</scope>
    <source>
        <strain evidence="9 10">P558</strain>
    </source>
</reference>
<dbReference type="PANTHER" id="PTHR12215:SF10">
    <property type="entry name" value="L-AMINOADIPATE-SEMIALDEHYDE DEHYDROGENASE-PHOSPHOPANTETHEINYL TRANSFERASE"/>
    <property type="match status" value="1"/>
</dbReference>
<feature type="domain" description="4'-phosphopantetheinyl transferase" evidence="7">
    <location>
        <begin position="115"/>
        <end position="217"/>
    </location>
</feature>
<evidence type="ECO:0000313" key="9">
    <source>
        <dbReference type="EMBL" id="CEG25053.1"/>
    </source>
</evidence>
<dbReference type="Proteomes" id="UP000182110">
    <property type="component" value="Unassembled WGS sequence"/>
</dbReference>
<keyword evidence="10" id="KW-1185">Reference proteome</keyword>
<dbReference type="GO" id="GO:0017000">
    <property type="term" value="P:antibiotic biosynthetic process"/>
    <property type="evidence" value="ECO:0007669"/>
    <property type="project" value="UniProtKB-KW"/>
</dbReference>
<comment type="caution">
    <text evidence="9">The sequence shown here is derived from an EMBL/GenBank/DDBJ whole genome shotgun (WGS) entry which is preliminary data.</text>
</comment>
<dbReference type="InterPro" id="IPR055066">
    <property type="entry name" value="AASDHPPT_N"/>
</dbReference>
<dbReference type="InterPro" id="IPR008278">
    <property type="entry name" value="4-PPantetheinyl_Trfase_dom"/>
</dbReference>
<dbReference type="Pfam" id="PF22624">
    <property type="entry name" value="AASDHPPT_N"/>
    <property type="match status" value="1"/>
</dbReference>
<organism evidence="9 10">
    <name type="scientific">Peribacillus simplex</name>
    <dbReference type="NCBI Taxonomy" id="1478"/>
    <lineage>
        <taxon>Bacteria</taxon>
        <taxon>Bacillati</taxon>
        <taxon>Bacillota</taxon>
        <taxon>Bacilli</taxon>
        <taxon>Bacillales</taxon>
        <taxon>Bacillaceae</taxon>
        <taxon>Peribacillus</taxon>
    </lineage>
</organism>
<dbReference type="EMBL" id="CCXW01000005">
    <property type="protein sequence ID" value="CEG25053.1"/>
    <property type="molecule type" value="Genomic_DNA"/>
</dbReference>
<gene>
    <name evidence="9" type="ORF">BN1180_05898</name>
</gene>
<keyword evidence="4" id="KW-0479">Metal-binding</keyword>
<dbReference type="SUPFAM" id="SSF56214">
    <property type="entry name" value="4'-phosphopantetheinyl transferase"/>
    <property type="match status" value="2"/>
</dbReference>
<evidence type="ECO:0000256" key="1">
    <source>
        <dbReference type="ARBA" id="ARBA00001946"/>
    </source>
</evidence>
<dbReference type="GO" id="GO:0019878">
    <property type="term" value="P:lysine biosynthetic process via aminoadipic acid"/>
    <property type="evidence" value="ECO:0007669"/>
    <property type="project" value="TreeGrafter"/>
</dbReference>